<sequence length="70" mass="7271">MIILRECGSGRATIAAVAPHILLRTGADFAQNASPMRDSPALTARRVDGRACLGQAAATPRRSAESNIAP</sequence>
<keyword evidence="2" id="KW-1185">Reference proteome</keyword>
<proteinExistence type="predicted"/>
<reference evidence="1 2" key="1">
    <citation type="submission" date="2020-08" db="EMBL/GenBank/DDBJ databases">
        <title>Genomic Encyclopedia of Type Strains, Phase IV (KMG-IV): sequencing the most valuable type-strain genomes for metagenomic binning, comparative biology and taxonomic classification.</title>
        <authorList>
            <person name="Goeker M."/>
        </authorList>
    </citation>
    <scope>NUCLEOTIDE SEQUENCE [LARGE SCALE GENOMIC DNA]</scope>
    <source>
        <strain evidence="1 2">DSM 103737</strain>
    </source>
</reference>
<evidence type="ECO:0000313" key="1">
    <source>
        <dbReference type="EMBL" id="MBB4015550.1"/>
    </source>
</evidence>
<dbReference type="AlphaFoldDB" id="A0A840BRC2"/>
<accession>A0A840BRC2</accession>
<protein>
    <submittedName>
        <fullName evidence="1">Uncharacterized protein</fullName>
    </submittedName>
</protein>
<dbReference type="EMBL" id="JACIEN010000001">
    <property type="protein sequence ID" value="MBB4015550.1"/>
    <property type="molecule type" value="Genomic_DNA"/>
</dbReference>
<dbReference type="RefSeq" id="WP_157672211.1">
    <property type="nucleotide sequence ID" value="NZ_JACIEN010000001.1"/>
</dbReference>
<dbReference type="Proteomes" id="UP000577362">
    <property type="component" value="Unassembled WGS sequence"/>
</dbReference>
<gene>
    <name evidence="1" type="ORF">GGR16_000556</name>
</gene>
<organism evidence="1 2">
    <name type="scientific">Chelatococcus caeni</name>
    <dbReference type="NCBI Taxonomy" id="1348468"/>
    <lineage>
        <taxon>Bacteria</taxon>
        <taxon>Pseudomonadati</taxon>
        <taxon>Pseudomonadota</taxon>
        <taxon>Alphaproteobacteria</taxon>
        <taxon>Hyphomicrobiales</taxon>
        <taxon>Chelatococcaceae</taxon>
        <taxon>Chelatococcus</taxon>
    </lineage>
</organism>
<comment type="caution">
    <text evidence="1">The sequence shown here is derived from an EMBL/GenBank/DDBJ whole genome shotgun (WGS) entry which is preliminary data.</text>
</comment>
<name>A0A840BRC2_9HYPH</name>
<evidence type="ECO:0000313" key="2">
    <source>
        <dbReference type="Proteomes" id="UP000577362"/>
    </source>
</evidence>